<evidence type="ECO:0000256" key="7">
    <source>
        <dbReference type="ARBA" id="ARBA00022989"/>
    </source>
</evidence>
<dbReference type="Gene3D" id="2.60.120.260">
    <property type="entry name" value="Galactose-binding domain-like"/>
    <property type="match status" value="1"/>
</dbReference>
<keyword evidence="19" id="KW-1185">Reference proteome</keyword>
<keyword evidence="9" id="KW-0472">Membrane</keyword>
<evidence type="ECO:0000256" key="2">
    <source>
        <dbReference type="ARBA" id="ARBA00022553"/>
    </source>
</evidence>
<evidence type="ECO:0000256" key="17">
    <source>
        <dbReference type="SAM" id="SignalP"/>
    </source>
</evidence>
<reference evidence="20" key="1">
    <citation type="submission" date="2025-08" db="UniProtKB">
        <authorList>
            <consortium name="RefSeq"/>
        </authorList>
    </citation>
    <scope>IDENTIFICATION</scope>
</reference>
<keyword evidence="2" id="KW-0597">Phosphoprotein</keyword>
<dbReference type="InterPro" id="IPR045120">
    <property type="entry name" value="Suco/Slp1-like"/>
</dbReference>
<feature type="region of interest" description="Disordered" evidence="16">
    <location>
        <begin position="615"/>
        <end position="710"/>
    </location>
</feature>
<feature type="compositionally biased region" description="Low complexity" evidence="16">
    <location>
        <begin position="129"/>
        <end position="154"/>
    </location>
</feature>
<feature type="region of interest" description="Disordered" evidence="16">
    <location>
        <begin position="894"/>
        <end position="913"/>
    </location>
</feature>
<evidence type="ECO:0000259" key="18">
    <source>
        <dbReference type="PROSITE" id="PS51469"/>
    </source>
</evidence>
<name>A0A6P8G466_CLUHA</name>
<dbReference type="GO" id="GO:0030867">
    <property type="term" value="C:rough endoplasmic reticulum membrane"/>
    <property type="evidence" value="ECO:0007669"/>
    <property type="project" value="UniProtKB-SubCell"/>
</dbReference>
<dbReference type="CTD" id="51430"/>
<feature type="region of interest" description="Disordered" evidence="16">
    <location>
        <begin position="924"/>
        <end position="996"/>
    </location>
</feature>
<dbReference type="PANTHER" id="PTHR12953:SF0">
    <property type="entry name" value="SUN DOMAIN-CONTAINING OSSIFICATION FACTOR"/>
    <property type="match status" value="1"/>
</dbReference>
<feature type="compositionally biased region" description="Low complexity" evidence="16">
    <location>
        <begin position="1319"/>
        <end position="1333"/>
    </location>
</feature>
<feature type="compositionally biased region" description="Polar residues" evidence="16">
    <location>
        <begin position="897"/>
        <end position="908"/>
    </location>
</feature>
<evidence type="ECO:0000256" key="13">
    <source>
        <dbReference type="ARBA" id="ARBA00067685"/>
    </source>
</evidence>
<keyword evidence="3" id="KW-0812">Transmembrane</keyword>
<dbReference type="Pfam" id="PF07738">
    <property type="entry name" value="Sad1_UNC"/>
    <property type="match status" value="1"/>
</dbReference>
<feature type="compositionally biased region" description="Low complexity" evidence="16">
    <location>
        <begin position="761"/>
        <end position="786"/>
    </location>
</feature>
<dbReference type="GO" id="GO:0046850">
    <property type="term" value="P:regulation of bone remodeling"/>
    <property type="evidence" value="ECO:0007669"/>
    <property type="project" value="TreeGrafter"/>
</dbReference>
<feature type="region of interest" description="Disordered" evidence="16">
    <location>
        <begin position="1306"/>
        <end position="1394"/>
    </location>
</feature>
<evidence type="ECO:0000256" key="11">
    <source>
        <dbReference type="ARBA" id="ARBA00034697"/>
    </source>
</evidence>
<dbReference type="SUPFAM" id="SSF49785">
    <property type="entry name" value="Galactose-binding domain-like"/>
    <property type="match status" value="1"/>
</dbReference>
<feature type="compositionally biased region" description="Low complexity" evidence="16">
    <location>
        <begin position="231"/>
        <end position="251"/>
    </location>
</feature>
<feature type="compositionally biased region" description="Low complexity" evidence="16">
    <location>
        <begin position="27"/>
        <end position="42"/>
    </location>
</feature>
<dbReference type="FunFam" id="2.60.120.260:FF:000024">
    <property type="entry name" value="SUN domain containing ossification factor"/>
    <property type="match status" value="1"/>
</dbReference>
<evidence type="ECO:0000313" key="19">
    <source>
        <dbReference type="Proteomes" id="UP000515152"/>
    </source>
</evidence>
<dbReference type="PANTHER" id="PTHR12953">
    <property type="entry name" value="MEMBRANE PROTEIN CH1 RELATED"/>
    <property type="match status" value="1"/>
</dbReference>
<feature type="compositionally biased region" description="Basic and acidic residues" evidence="16">
    <location>
        <begin position="326"/>
        <end position="359"/>
    </location>
</feature>
<feature type="compositionally biased region" description="Polar residues" evidence="16">
    <location>
        <begin position="257"/>
        <end position="278"/>
    </location>
</feature>
<dbReference type="Proteomes" id="UP000515152">
    <property type="component" value="Chromosome 10"/>
</dbReference>
<proteinExistence type="predicted"/>
<evidence type="ECO:0000256" key="6">
    <source>
        <dbReference type="ARBA" id="ARBA00022855"/>
    </source>
</evidence>
<evidence type="ECO:0000256" key="16">
    <source>
        <dbReference type="SAM" id="MobiDB-lite"/>
    </source>
</evidence>
<feature type="compositionally biased region" description="Low complexity" evidence="16">
    <location>
        <begin position="203"/>
        <end position="213"/>
    </location>
</feature>
<feature type="compositionally biased region" description="Polar residues" evidence="16">
    <location>
        <begin position="1339"/>
        <end position="1353"/>
    </location>
</feature>
<comment type="function">
    <text evidence="12">Required for bone modeling during late embryogenesis. Regulates type I collagen synthesis in osteoblasts during their postnatal maturation.</text>
</comment>
<feature type="signal peptide" evidence="17">
    <location>
        <begin position="1"/>
        <end position="26"/>
    </location>
</feature>
<feature type="compositionally biased region" description="Low complexity" evidence="16">
    <location>
        <begin position="164"/>
        <end position="184"/>
    </location>
</feature>
<feature type="region of interest" description="Disordered" evidence="16">
    <location>
        <begin position="753"/>
        <end position="885"/>
    </location>
</feature>
<evidence type="ECO:0000256" key="8">
    <source>
        <dbReference type="ARBA" id="ARBA00023054"/>
    </source>
</evidence>
<dbReference type="OrthoDB" id="266334at2759"/>
<accession>A0A6P8G466</accession>
<dbReference type="PROSITE" id="PS51469">
    <property type="entry name" value="SUN"/>
    <property type="match status" value="1"/>
</dbReference>
<evidence type="ECO:0000256" key="1">
    <source>
        <dbReference type="ARBA" id="ARBA00022473"/>
    </source>
</evidence>
<sequence>MKRLRVLLVCLIVALLCWSPGRYVHCSEQSSSGSEHSAQDGSPQANGQQEEATHDKVEEEWQTDNQASYDVGLEAHRAELEEQPAGDASNEDKHDQTVNLEEPVVVLEQQQQEEDEVVLMVEEVHSEPEQPATEPEPALEPQQAQSPPAASHTQPEPEAHAELPPSATPDQASASTTSTAAAPKDPSPETHNEPQADPHEEAPASPEHAAEVPGGAPTSVPSPDAPPSALEVPSAAFSVESSSASECVEGAPPTGAPPSSESLDFGSTLTSDVENMSITLGRGTGTNADFPASLGPKDFVVPEPDPDPSGNTSLKPEEPQVADSSGSRETDPSVPSKEDIPTFDEWKKKVMEVEKEKSQSLHTSTNGSPHPVKKVQKSFKNNYASVECGAKILSANSEAKSTSAILMENMDIYMLNPCSNKIWFVIELCEPIQVKQLDIANFELFSSTPKDFLVSISDRYPTNKWIKLGTFHARDQRTVQSFPLDETLYAKYVKMFIKYIKVELLSHFGSEHFCPLSLFRVFGTSMVEEIDELAESQYPPERLEYPDEEFDDVPGYVSSEDKSSKNLLGSATNAILDIVNNIAANVLGAKPGQEGGAHFEGDASSVDENLTETVSEIPVSPTPTPTSPPVLEVSEPEQTFSREDPATPLPVTPEASALPEGGQIVTLVQEEEEESSSQSTVTLMEEEDEEEPEEEAAAPPESEEEQRRRETAQRESLFYCAHLSTLSCLASLQEKLYRWCSVTLALQRQRKERHQARRRAASAAASSQAPLPAQQALPAPTPTLTQDLPASAKLPEAEGRPSPVQGDRISPTASDAASSRFSQGSRQGEAGGVEHLSDPILLEPSRTSSLPQHSFTDTSLAKPTPTQEIPQRPTGEPHDQQQQRPGYLEQIPETQAEGRQTSSDSSTLHLHPSPTATSALLTATTEPLSPEKDSPRLDLASSTEQPLHPLPTHTQPADIPPPTELPAPSAEPTDSGRPGAEELPHYRPLSPPQQQELPEAPALHADLRVEEVVEELLLSVPSAGGGHHRTATDFYAELQNSGDLPHGNGGHGNGNQVHGSNQKESVFMRLNNRIKSLEMNMSLSSRYLEELSQRYRKQMEEMQRAFNKTIIKLQNTSRIAEEQDQRQTECIQVLQSQLENVTRLMLNLSSTVMQLQREVSDRQSYLVVSLVLCLLLGLVLCMQCCRSSPSHNSTSTAVPMTNHYPSPKRCFSSYDDMSLKRRVSCPLVRSKSFQMPATDVGPDDLYIVEPLRFSPEKKKKRYRVKASEKAETLKASGSAPAAIFNGVPKCNGGSFQDLHFLPSPDADLSTSSSKDTAWSEVSSEGSSTVSDGSLCGGPTCSSGAPNSGLSNGRLSHPLLARSKAEKRSFKRRRSKQAEQQHGWNGFGPEDEPIPVSTLQELGMGVGVGTFRVQAVSGHV</sequence>
<keyword evidence="1" id="KW-0217">Developmental protein</keyword>
<dbReference type="InterPro" id="IPR008979">
    <property type="entry name" value="Galactose-bd-like_sf"/>
</dbReference>
<feature type="chain" id="PRO_5027947731" description="SUN domain-containing ossification factor" evidence="17">
    <location>
        <begin position="27"/>
        <end position="1419"/>
    </location>
</feature>
<evidence type="ECO:0000256" key="4">
    <source>
        <dbReference type="ARBA" id="ARBA00022729"/>
    </source>
</evidence>
<keyword evidence="7" id="KW-1133">Transmembrane helix</keyword>
<evidence type="ECO:0000313" key="20">
    <source>
        <dbReference type="RefSeq" id="XP_031430691.1"/>
    </source>
</evidence>
<evidence type="ECO:0000256" key="14">
    <source>
        <dbReference type="ARBA" id="ARBA00075366"/>
    </source>
</evidence>
<protein>
    <recommendedName>
        <fullName evidence="13">SUN domain-containing ossification factor</fullName>
    </recommendedName>
    <alternativeName>
        <fullName evidence="15">Membrane protein CH1</fullName>
    </alternativeName>
    <alternativeName>
        <fullName evidence="14">SUN-like protein 1</fullName>
    </alternativeName>
</protein>
<feature type="region of interest" description="Disordered" evidence="16">
    <location>
        <begin position="124"/>
        <end position="373"/>
    </location>
</feature>
<keyword evidence="10" id="KW-0325">Glycoprotein</keyword>
<feature type="compositionally biased region" description="Acidic residues" evidence="16">
    <location>
        <begin position="684"/>
        <end position="704"/>
    </location>
</feature>
<dbReference type="RefSeq" id="XP_031430691.1">
    <property type="nucleotide sequence ID" value="XM_031574831.2"/>
</dbReference>
<dbReference type="GO" id="GO:0034975">
    <property type="term" value="P:protein folding in endoplasmic reticulum"/>
    <property type="evidence" value="ECO:0007669"/>
    <property type="project" value="TreeGrafter"/>
</dbReference>
<feature type="compositionally biased region" description="Basic and acidic residues" evidence="16">
    <location>
        <begin position="186"/>
        <end position="202"/>
    </location>
</feature>
<evidence type="ECO:0000256" key="10">
    <source>
        <dbReference type="ARBA" id="ARBA00023180"/>
    </source>
</evidence>
<evidence type="ECO:0000256" key="5">
    <source>
        <dbReference type="ARBA" id="ARBA00022824"/>
    </source>
</evidence>
<keyword evidence="4 17" id="KW-0732">Signal</keyword>
<feature type="domain" description="SUN" evidence="18">
    <location>
        <begin position="354"/>
        <end position="526"/>
    </location>
</feature>
<gene>
    <name evidence="20" type="primary">suco</name>
</gene>
<dbReference type="GO" id="GO:0001503">
    <property type="term" value="P:ossification"/>
    <property type="evidence" value="ECO:0007669"/>
    <property type="project" value="UniProtKB-KW"/>
</dbReference>
<dbReference type="KEGG" id="char:105910674"/>
<organism evidence="19 20">
    <name type="scientific">Clupea harengus</name>
    <name type="common">Atlantic herring</name>
    <dbReference type="NCBI Taxonomy" id="7950"/>
    <lineage>
        <taxon>Eukaryota</taxon>
        <taxon>Metazoa</taxon>
        <taxon>Chordata</taxon>
        <taxon>Craniata</taxon>
        <taxon>Vertebrata</taxon>
        <taxon>Euteleostomi</taxon>
        <taxon>Actinopterygii</taxon>
        <taxon>Neopterygii</taxon>
        <taxon>Teleostei</taxon>
        <taxon>Clupei</taxon>
        <taxon>Clupeiformes</taxon>
        <taxon>Clupeoidei</taxon>
        <taxon>Clupeidae</taxon>
        <taxon>Clupea</taxon>
    </lineage>
</organism>
<dbReference type="GeneID" id="105910674"/>
<feature type="compositionally biased region" description="Polar residues" evidence="16">
    <location>
        <begin position="811"/>
        <end position="826"/>
    </location>
</feature>
<feature type="region of interest" description="Disordered" evidence="16">
    <location>
        <begin position="27"/>
        <end position="73"/>
    </location>
</feature>
<dbReference type="InterPro" id="IPR012919">
    <property type="entry name" value="SUN_dom"/>
</dbReference>
<keyword evidence="5" id="KW-0256">Endoplasmic reticulum</keyword>
<evidence type="ECO:0000256" key="3">
    <source>
        <dbReference type="ARBA" id="ARBA00022692"/>
    </source>
</evidence>
<keyword evidence="8" id="KW-0175">Coiled coil</keyword>
<evidence type="ECO:0000256" key="9">
    <source>
        <dbReference type="ARBA" id="ARBA00023136"/>
    </source>
</evidence>
<evidence type="ECO:0000256" key="12">
    <source>
        <dbReference type="ARBA" id="ARBA00055064"/>
    </source>
</evidence>
<feature type="compositionally biased region" description="Polar residues" evidence="16">
    <location>
        <begin position="845"/>
        <end position="869"/>
    </location>
</feature>
<keyword evidence="6" id="KW-0892">Osteogenesis</keyword>
<evidence type="ECO:0000256" key="15">
    <source>
        <dbReference type="ARBA" id="ARBA00081911"/>
    </source>
</evidence>
<comment type="subcellular location">
    <subcellularLocation>
        <location evidence="11">Rough endoplasmic reticulum membrane</location>
        <topology evidence="11">Single-pass type I membrane protein</topology>
    </subcellularLocation>
</comment>